<dbReference type="SUPFAM" id="SSF51197">
    <property type="entry name" value="Clavaminate synthase-like"/>
    <property type="match status" value="1"/>
</dbReference>
<feature type="domain" description="JmjC" evidence="1">
    <location>
        <begin position="130"/>
        <end position="254"/>
    </location>
</feature>
<dbReference type="PANTHER" id="PTHR12480">
    <property type="entry name" value="ARGININE DEMETHYLASE AND LYSYL-HYDROXYLASE JMJD"/>
    <property type="match status" value="1"/>
</dbReference>
<dbReference type="Pfam" id="PF13621">
    <property type="entry name" value="Cupin_8"/>
    <property type="match status" value="1"/>
</dbReference>
<dbReference type="AlphaFoldDB" id="A0A0N4UIW9"/>
<dbReference type="PROSITE" id="PS51184">
    <property type="entry name" value="JMJC"/>
    <property type="match status" value="1"/>
</dbReference>
<organism evidence="2 3">
    <name type="scientific">Dracunculus medinensis</name>
    <name type="common">Guinea worm</name>
    <dbReference type="NCBI Taxonomy" id="318479"/>
    <lineage>
        <taxon>Eukaryota</taxon>
        <taxon>Metazoa</taxon>
        <taxon>Ecdysozoa</taxon>
        <taxon>Nematoda</taxon>
        <taxon>Chromadorea</taxon>
        <taxon>Rhabditida</taxon>
        <taxon>Spirurina</taxon>
        <taxon>Dracunculoidea</taxon>
        <taxon>Dracunculidae</taxon>
        <taxon>Dracunculus</taxon>
    </lineage>
</organism>
<dbReference type="InterPro" id="IPR041667">
    <property type="entry name" value="Cupin_8"/>
</dbReference>
<evidence type="ECO:0000259" key="1">
    <source>
        <dbReference type="PROSITE" id="PS51184"/>
    </source>
</evidence>
<accession>A0A0N4UIW9</accession>
<dbReference type="GO" id="GO:0000987">
    <property type="term" value="F:cis-regulatory region sequence-specific DNA binding"/>
    <property type="evidence" value="ECO:0007669"/>
    <property type="project" value="TreeGrafter"/>
</dbReference>
<sequence>LLGFLFLPLDEEHEEWSTSDLQRVNHSINCNIERYDANYLTQKIFEERFAYIEPVVIFNIKNNKFSYETRKRNLLKNWKNAGITLNSANSYSYKRVATTLNDYVNKEMKAQKMDKLGNETLILFGDIDGEIWGDLLNDYNLPKWFLPNYFPALSFGIAASRTGVPFHFHGPVFAEVIHGSKLWFLYPFNNRPEFDPDESSFKWFIEKYPDLKGDQRPLQCLLRPGEILYIPDKWWHATLNAETSVFISTFLSPS</sequence>
<name>A0A0N4UIW9_DRAME</name>
<dbReference type="InterPro" id="IPR050910">
    <property type="entry name" value="JMJD6_ArgDemeth/LysHydrox"/>
</dbReference>
<dbReference type="Proteomes" id="UP000038040">
    <property type="component" value="Unplaced"/>
</dbReference>
<protein>
    <submittedName>
        <fullName evidence="3">JmjC domain-containing protein</fullName>
    </submittedName>
</protein>
<evidence type="ECO:0000313" key="3">
    <source>
        <dbReference type="WBParaSite" id="DME_0000757201-mRNA-1"/>
    </source>
</evidence>
<dbReference type="InterPro" id="IPR003347">
    <property type="entry name" value="JmjC_dom"/>
</dbReference>
<evidence type="ECO:0000313" key="2">
    <source>
        <dbReference type="Proteomes" id="UP000038040"/>
    </source>
</evidence>
<dbReference type="WBParaSite" id="DME_0000757201-mRNA-1">
    <property type="protein sequence ID" value="DME_0000757201-mRNA-1"/>
    <property type="gene ID" value="DME_0000757201"/>
</dbReference>
<dbReference type="Gene3D" id="2.60.120.650">
    <property type="entry name" value="Cupin"/>
    <property type="match status" value="1"/>
</dbReference>
<dbReference type="GO" id="GO:0005634">
    <property type="term" value="C:nucleus"/>
    <property type="evidence" value="ECO:0007669"/>
    <property type="project" value="TreeGrafter"/>
</dbReference>
<dbReference type="PANTHER" id="PTHR12480:SF21">
    <property type="entry name" value="JMJC DOMAIN-CONTAINING PROTEIN 8"/>
    <property type="match status" value="1"/>
</dbReference>
<proteinExistence type="predicted"/>
<reference evidence="3" key="1">
    <citation type="submission" date="2017-02" db="UniProtKB">
        <authorList>
            <consortium name="WormBaseParasite"/>
        </authorList>
    </citation>
    <scope>IDENTIFICATION</scope>
</reference>